<dbReference type="InterPro" id="IPR016155">
    <property type="entry name" value="Mopterin_synth/thiamin_S_b"/>
</dbReference>
<dbReference type="PANTHER" id="PTHR34472:SF1">
    <property type="entry name" value="SULFUR CARRIER PROTEIN THIS"/>
    <property type="match status" value="1"/>
</dbReference>
<dbReference type="PANTHER" id="PTHR34472">
    <property type="entry name" value="SULFUR CARRIER PROTEIN THIS"/>
    <property type="match status" value="1"/>
</dbReference>
<evidence type="ECO:0000313" key="1">
    <source>
        <dbReference type="EMBL" id="GBG13943.1"/>
    </source>
</evidence>
<dbReference type="InterPro" id="IPR010035">
    <property type="entry name" value="Thi_S"/>
</dbReference>
<dbReference type="InterPro" id="IPR012675">
    <property type="entry name" value="Beta-grasp_dom_sf"/>
</dbReference>
<dbReference type="Proteomes" id="UP000245081">
    <property type="component" value="Unassembled WGS sequence"/>
</dbReference>
<proteinExistence type="predicted"/>
<name>A0A2R5FAK9_9PROT</name>
<dbReference type="OrthoDB" id="9800283at2"/>
<evidence type="ECO:0000313" key="2">
    <source>
        <dbReference type="Proteomes" id="UP000245081"/>
    </source>
</evidence>
<dbReference type="EMBL" id="BDOQ01000004">
    <property type="protein sequence ID" value="GBG13943.1"/>
    <property type="molecule type" value="Genomic_DNA"/>
</dbReference>
<dbReference type="CDD" id="cd00565">
    <property type="entry name" value="Ubl_ThiS"/>
    <property type="match status" value="1"/>
</dbReference>
<comment type="caution">
    <text evidence="1">The sequence shown here is derived from an EMBL/GenBank/DDBJ whole genome shotgun (WGS) entry which is preliminary data.</text>
</comment>
<gene>
    <name evidence="1" type="primary">thiS</name>
    <name evidence="1" type="ORF">NMK_1496</name>
</gene>
<dbReference type="NCBIfam" id="TIGR01683">
    <property type="entry name" value="thiS"/>
    <property type="match status" value="1"/>
</dbReference>
<dbReference type="SUPFAM" id="SSF54285">
    <property type="entry name" value="MoaD/ThiS"/>
    <property type="match status" value="1"/>
</dbReference>
<organism evidence="1 2">
    <name type="scientific">Novimethylophilus kurashikiensis</name>
    <dbReference type="NCBI Taxonomy" id="1825523"/>
    <lineage>
        <taxon>Bacteria</taxon>
        <taxon>Pseudomonadati</taxon>
        <taxon>Pseudomonadota</taxon>
        <taxon>Betaproteobacteria</taxon>
        <taxon>Nitrosomonadales</taxon>
        <taxon>Methylophilaceae</taxon>
        <taxon>Novimethylophilus</taxon>
    </lineage>
</organism>
<dbReference type="RefSeq" id="WP_109015152.1">
    <property type="nucleotide sequence ID" value="NZ_BDOQ01000004.1"/>
</dbReference>
<accession>A0A2R5FAK9</accession>
<dbReference type="Pfam" id="PF02597">
    <property type="entry name" value="ThiS"/>
    <property type="match status" value="1"/>
</dbReference>
<protein>
    <submittedName>
        <fullName evidence="1">Sulfur carrier protein</fullName>
    </submittedName>
</protein>
<keyword evidence="2" id="KW-1185">Reference proteome</keyword>
<dbReference type="AlphaFoldDB" id="A0A2R5FAK9"/>
<dbReference type="InterPro" id="IPR003749">
    <property type="entry name" value="ThiS/MoaD-like"/>
</dbReference>
<dbReference type="Gene3D" id="3.10.20.30">
    <property type="match status" value="1"/>
</dbReference>
<sequence>MMLLHINGNQRSFDSPENGADFTVAFLVQKLGLEGKRLAIERNGEIVPRGVFAETQLISGDKLEIVGAVGGG</sequence>
<reference evidence="1 2" key="1">
    <citation type="journal article" date="2018" name="Environ. Microbiol.">
        <title>Isolation and genomic characterization of Novimethylophilus kurashikiensis gen. nov. sp. nov., a new lanthanide-dependent methylotrophic species of Methylophilaceae.</title>
        <authorList>
            <person name="Lv H."/>
            <person name="Sahin N."/>
            <person name="Tani A."/>
        </authorList>
    </citation>
    <scope>NUCLEOTIDE SEQUENCE [LARGE SCALE GENOMIC DNA]</scope>
    <source>
        <strain evidence="1 2">La2-4</strain>
    </source>
</reference>